<dbReference type="Gene3D" id="1.10.630.10">
    <property type="entry name" value="Cytochrome P450"/>
    <property type="match status" value="1"/>
</dbReference>
<keyword evidence="7" id="KW-1185">Reference proteome</keyword>
<evidence type="ECO:0000256" key="4">
    <source>
        <dbReference type="ARBA" id="ARBA00023002"/>
    </source>
</evidence>
<evidence type="ECO:0000313" key="6">
    <source>
        <dbReference type="EMBL" id="KAK3042625.1"/>
    </source>
</evidence>
<proteinExistence type="inferred from homology"/>
<keyword evidence="4" id="KW-0560">Oxidoreductase</keyword>
<dbReference type="SUPFAM" id="SSF48264">
    <property type="entry name" value="Cytochrome P450"/>
    <property type="match status" value="1"/>
</dbReference>
<dbReference type="EMBL" id="JAVXUP010000017">
    <property type="protein sequence ID" value="KAK3042625.1"/>
    <property type="molecule type" value="Genomic_DNA"/>
</dbReference>
<dbReference type="Proteomes" id="UP001188597">
    <property type="component" value="Unassembled WGS sequence"/>
</dbReference>
<reference evidence="6" key="1">
    <citation type="submission" date="2022-12" db="EMBL/GenBank/DDBJ databases">
        <title>Draft genome assemblies for two species of Escallonia (Escalloniales).</title>
        <authorList>
            <person name="Chanderbali A."/>
            <person name="Dervinis C."/>
            <person name="Anghel I."/>
            <person name="Soltis D."/>
            <person name="Soltis P."/>
            <person name="Zapata F."/>
        </authorList>
    </citation>
    <scope>NUCLEOTIDE SEQUENCE</scope>
    <source>
        <strain evidence="6">UCBG64.0493</strain>
        <tissue evidence="6">Leaf</tissue>
    </source>
</reference>
<dbReference type="InterPro" id="IPR036396">
    <property type="entry name" value="Cyt_P450_sf"/>
</dbReference>
<protein>
    <recommendedName>
        <fullName evidence="8">Cytochrome P450</fullName>
    </recommendedName>
</protein>
<evidence type="ECO:0000313" key="7">
    <source>
        <dbReference type="Proteomes" id="UP001188597"/>
    </source>
</evidence>
<comment type="cofactor">
    <cofactor evidence="1">
        <name>heme</name>
        <dbReference type="ChEBI" id="CHEBI:30413"/>
    </cofactor>
</comment>
<dbReference type="GO" id="GO:0005506">
    <property type="term" value="F:iron ion binding"/>
    <property type="evidence" value="ECO:0007669"/>
    <property type="project" value="InterPro"/>
</dbReference>
<comment type="caution">
    <text evidence="6">The sequence shown here is derived from an EMBL/GenBank/DDBJ whole genome shotgun (WGS) entry which is preliminary data.</text>
</comment>
<evidence type="ECO:0000256" key="2">
    <source>
        <dbReference type="ARBA" id="ARBA00010617"/>
    </source>
</evidence>
<evidence type="ECO:0000256" key="5">
    <source>
        <dbReference type="ARBA" id="ARBA00023004"/>
    </source>
</evidence>
<dbReference type="AlphaFoldDB" id="A0AA88XHT8"/>
<sequence length="166" mass="19078">MWRWLSPTGDPANVHYILSKNFSNYPKGPEFNKIFDILGDGIFNADKTLWETQRKTTMSLLNHSKFQKSSERTSWNKVKKGLIPILQHATEKRLEVDLQGLFERLNYDSVCILVLGHDPASLSIDLPHIPSEKRLVKPRKPFYTGMFCRKAFGSCKNGLILAKRKS</sequence>
<name>A0AA88XHT8_9ASTE</name>
<keyword evidence="3" id="KW-0479">Metal-binding</keyword>
<dbReference type="GO" id="GO:0016705">
    <property type="term" value="F:oxidoreductase activity, acting on paired donors, with incorporation or reduction of molecular oxygen"/>
    <property type="evidence" value="ECO:0007669"/>
    <property type="project" value="InterPro"/>
</dbReference>
<evidence type="ECO:0000256" key="1">
    <source>
        <dbReference type="ARBA" id="ARBA00001971"/>
    </source>
</evidence>
<comment type="similarity">
    <text evidence="2">Belongs to the cytochrome P450 family.</text>
</comment>
<evidence type="ECO:0000256" key="3">
    <source>
        <dbReference type="ARBA" id="ARBA00022723"/>
    </source>
</evidence>
<organism evidence="6 7">
    <name type="scientific">Escallonia herrerae</name>
    <dbReference type="NCBI Taxonomy" id="1293975"/>
    <lineage>
        <taxon>Eukaryota</taxon>
        <taxon>Viridiplantae</taxon>
        <taxon>Streptophyta</taxon>
        <taxon>Embryophyta</taxon>
        <taxon>Tracheophyta</taxon>
        <taxon>Spermatophyta</taxon>
        <taxon>Magnoliopsida</taxon>
        <taxon>eudicotyledons</taxon>
        <taxon>Gunneridae</taxon>
        <taxon>Pentapetalae</taxon>
        <taxon>asterids</taxon>
        <taxon>campanulids</taxon>
        <taxon>Escalloniales</taxon>
        <taxon>Escalloniaceae</taxon>
        <taxon>Escallonia</taxon>
    </lineage>
</organism>
<gene>
    <name evidence="6" type="ORF">RJ639_000877</name>
</gene>
<dbReference type="GO" id="GO:0020037">
    <property type="term" value="F:heme binding"/>
    <property type="evidence" value="ECO:0007669"/>
    <property type="project" value="InterPro"/>
</dbReference>
<dbReference type="PANTHER" id="PTHR24296">
    <property type="entry name" value="CYTOCHROME P450"/>
    <property type="match status" value="1"/>
</dbReference>
<dbReference type="GO" id="GO:0004497">
    <property type="term" value="F:monooxygenase activity"/>
    <property type="evidence" value="ECO:0007669"/>
    <property type="project" value="InterPro"/>
</dbReference>
<keyword evidence="5" id="KW-0408">Iron</keyword>
<evidence type="ECO:0008006" key="8">
    <source>
        <dbReference type="Google" id="ProtNLM"/>
    </source>
</evidence>
<accession>A0AA88XHT8</accession>